<dbReference type="Pfam" id="PF00582">
    <property type="entry name" value="Usp"/>
    <property type="match status" value="1"/>
</dbReference>
<dbReference type="InterPro" id="IPR006015">
    <property type="entry name" value="Universal_stress_UspA"/>
</dbReference>
<feature type="domain" description="UspA" evidence="2">
    <location>
        <begin position="5"/>
        <end position="150"/>
    </location>
</feature>
<dbReference type="Gene3D" id="3.40.50.620">
    <property type="entry name" value="HUPs"/>
    <property type="match status" value="1"/>
</dbReference>
<accession>A0ABM9J9E4</accession>
<dbReference type="SUPFAM" id="SSF52402">
    <property type="entry name" value="Adenine nucleotide alpha hydrolases-like"/>
    <property type="match status" value="1"/>
</dbReference>
<dbReference type="Proteomes" id="UP001189813">
    <property type="component" value="Unassembled WGS sequence"/>
</dbReference>
<keyword evidence="4" id="KW-1185">Reference proteome</keyword>
<dbReference type="PRINTS" id="PR01438">
    <property type="entry name" value="UNVRSLSTRESS"/>
</dbReference>
<comment type="similarity">
    <text evidence="1">Belongs to the universal stress protein A family.</text>
</comment>
<dbReference type="InterPro" id="IPR006016">
    <property type="entry name" value="UspA"/>
</dbReference>
<evidence type="ECO:0000256" key="1">
    <source>
        <dbReference type="ARBA" id="ARBA00008791"/>
    </source>
</evidence>
<evidence type="ECO:0000313" key="3">
    <source>
        <dbReference type="EMBL" id="CAJ0787050.1"/>
    </source>
</evidence>
<sequence length="150" mass="16568">METAMFTHILLPTDGSEQCSKAIDGALKLARATGCRLTAYTCIEEFPNMAYSAGVGECPHAHYLETVQGYAKDCIERIAERAKEEGVQFDSDVSQFAEPYLGILDAAKRHACDVIFMASHGHRSLMGRLLIGNETRKVLTYAHVPVVVYR</sequence>
<protein>
    <recommendedName>
        <fullName evidence="2">UspA domain-containing protein</fullName>
    </recommendedName>
</protein>
<dbReference type="EMBL" id="CATZBU010000003">
    <property type="protein sequence ID" value="CAJ0787050.1"/>
    <property type="molecule type" value="Genomic_DNA"/>
</dbReference>
<evidence type="ECO:0000313" key="4">
    <source>
        <dbReference type="Proteomes" id="UP001189813"/>
    </source>
</evidence>
<dbReference type="CDD" id="cd00293">
    <property type="entry name" value="USP-like"/>
    <property type="match status" value="1"/>
</dbReference>
<proteinExistence type="inferred from homology"/>
<dbReference type="PANTHER" id="PTHR46268">
    <property type="entry name" value="STRESS RESPONSE PROTEIN NHAX"/>
    <property type="match status" value="1"/>
</dbReference>
<dbReference type="PANTHER" id="PTHR46268:SF6">
    <property type="entry name" value="UNIVERSAL STRESS PROTEIN UP12"/>
    <property type="match status" value="1"/>
</dbReference>
<evidence type="ECO:0000259" key="2">
    <source>
        <dbReference type="Pfam" id="PF00582"/>
    </source>
</evidence>
<name>A0ABM9J9E4_9RALS</name>
<dbReference type="InterPro" id="IPR014729">
    <property type="entry name" value="Rossmann-like_a/b/a_fold"/>
</dbReference>
<organism evidence="3 4">
    <name type="scientific">Ralstonia psammae</name>
    <dbReference type="NCBI Taxonomy" id="3058598"/>
    <lineage>
        <taxon>Bacteria</taxon>
        <taxon>Pseudomonadati</taxon>
        <taxon>Pseudomonadota</taxon>
        <taxon>Betaproteobacteria</taxon>
        <taxon>Burkholderiales</taxon>
        <taxon>Burkholderiaceae</taxon>
        <taxon>Ralstonia</taxon>
    </lineage>
</organism>
<reference evidence="3 4" key="1">
    <citation type="submission" date="2023-07" db="EMBL/GenBank/DDBJ databases">
        <authorList>
            <person name="Peeters C."/>
        </authorList>
    </citation>
    <scope>NUCLEOTIDE SEQUENCE [LARGE SCALE GENOMIC DNA]</scope>
    <source>
        <strain evidence="3 4">LMG 19083</strain>
    </source>
</reference>
<comment type="caution">
    <text evidence="3">The sequence shown here is derived from an EMBL/GenBank/DDBJ whole genome shotgun (WGS) entry which is preliminary data.</text>
</comment>
<gene>
    <name evidence="3" type="ORF">LMG19083_01522</name>
</gene>